<evidence type="ECO:0000256" key="6">
    <source>
        <dbReference type="ARBA" id="ARBA00023136"/>
    </source>
</evidence>
<dbReference type="InterPro" id="IPR036259">
    <property type="entry name" value="MFS_trans_sf"/>
</dbReference>
<keyword evidence="5 7" id="KW-1133">Transmembrane helix</keyword>
<feature type="transmembrane region" description="Helical" evidence="7">
    <location>
        <begin position="307"/>
        <end position="331"/>
    </location>
</feature>
<keyword evidence="6 7" id="KW-0472">Membrane</keyword>
<dbReference type="Proteomes" id="UP000324065">
    <property type="component" value="Unassembled WGS sequence"/>
</dbReference>
<dbReference type="EMBL" id="VWPJ01000020">
    <property type="protein sequence ID" value="KAA5604267.1"/>
    <property type="molecule type" value="Genomic_DNA"/>
</dbReference>
<dbReference type="GO" id="GO:0005886">
    <property type="term" value="C:plasma membrane"/>
    <property type="evidence" value="ECO:0007669"/>
    <property type="project" value="UniProtKB-SubCell"/>
</dbReference>
<keyword evidence="2" id="KW-0813">Transport</keyword>
<dbReference type="Pfam" id="PF07690">
    <property type="entry name" value="MFS_1"/>
    <property type="match status" value="1"/>
</dbReference>
<feature type="transmembrane region" description="Helical" evidence="7">
    <location>
        <begin position="119"/>
        <end position="140"/>
    </location>
</feature>
<comment type="caution">
    <text evidence="9">The sequence shown here is derived from an EMBL/GenBank/DDBJ whole genome shotgun (WGS) entry which is preliminary data.</text>
</comment>
<evidence type="ECO:0000256" key="1">
    <source>
        <dbReference type="ARBA" id="ARBA00004651"/>
    </source>
</evidence>
<dbReference type="PANTHER" id="PTHR42718">
    <property type="entry name" value="MAJOR FACILITATOR SUPERFAMILY MULTIDRUG TRANSPORTER MFSC"/>
    <property type="match status" value="1"/>
</dbReference>
<dbReference type="AlphaFoldDB" id="A0A5M6I8K9"/>
<evidence type="ECO:0000313" key="10">
    <source>
        <dbReference type="Proteomes" id="UP000324065"/>
    </source>
</evidence>
<accession>A0A5M6I8K9</accession>
<dbReference type="PANTHER" id="PTHR42718:SF47">
    <property type="entry name" value="METHYL VIOLOGEN RESISTANCE PROTEIN SMVA"/>
    <property type="match status" value="1"/>
</dbReference>
<feature type="transmembrane region" description="Helical" evidence="7">
    <location>
        <begin position="368"/>
        <end position="394"/>
    </location>
</feature>
<dbReference type="OrthoDB" id="9807274at2"/>
<feature type="transmembrane region" description="Helical" evidence="7">
    <location>
        <begin position="177"/>
        <end position="199"/>
    </location>
</feature>
<evidence type="ECO:0000259" key="8">
    <source>
        <dbReference type="PROSITE" id="PS50850"/>
    </source>
</evidence>
<dbReference type="GO" id="GO:0022857">
    <property type="term" value="F:transmembrane transporter activity"/>
    <property type="evidence" value="ECO:0007669"/>
    <property type="project" value="InterPro"/>
</dbReference>
<proteinExistence type="predicted"/>
<dbReference type="SUPFAM" id="SSF103473">
    <property type="entry name" value="MFS general substrate transporter"/>
    <property type="match status" value="1"/>
</dbReference>
<dbReference type="CDD" id="cd17321">
    <property type="entry name" value="MFS_MMR_MDR_like"/>
    <property type="match status" value="1"/>
</dbReference>
<organism evidence="9 10">
    <name type="scientific">Roseospira marina</name>
    <dbReference type="NCBI Taxonomy" id="140057"/>
    <lineage>
        <taxon>Bacteria</taxon>
        <taxon>Pseudomonadati</taxon>
        <taxon>Pseudomonadota</taxon>
        <taxon>Alphaproteobacteria</taxon>
        <taxon>Rhodospirillales</taxon>
        <taxon>Rhodospirillaceae</taxon>
        <taxon>Roseospira</taxon>
    </lineage>
</organism>
<dbReference type="PROSITE" id="PS50850">
    <property type="entry name" value="MFS"/>
    <property type="match status" value="1"/>
</dbReference>
<dbReference type="PRINTS" id="PR01036">
    <property type="entry name" value="TCRTETB"/>
</dbReference>
<reference evidence="9 10" key="1">
    <citation type="submission" date="2019-09" db="EMBL/GenBank/DDBJ databases">
        <title>Genome sequence of Roseospira marina, one of the more divergent members of the non-sulfur purple photosynthetic bacterial family, the Rhodospirillaceae.</title>
        <authorList>
            <person name="Meyer T."/>
            <person name="Kyndt J."/>
        </authorList>
    </citation>
    <scope>NUCLEOTIDE SEQUENCE [LARGE SCALE GENOMIC DNA]</scope>
    <source>
        <strain evidence="9 10">DSM 15113</strain>
    </source>
</reference>
<feature type="transmembrane region" description="Helical" evidence="7">
    <location>
        <begin position="343"/>
        <end position="362"/>
    </location>
</feature>
<evidence type="ECO:0000256" key="7">
    <source>
        <dbReference type="SAM" id="Phobius"/>
    </source>
</evidence>
<feature type="transmembrane region" description="Helical" evidence="7">
    <location>
        <begin position="277"/>
        <end position="295"/>
    </location>
</feature>
<feature type="transmembrane region" description="Helical" evidence="7">
    <location>
        <begin position="59"/>
        <end position="78"/>
    </location>
</feature>
<name>A0A5M6I8K9_9PROT</name>
<protein>
    <submittedName>
        <fullName evidence="9">MFS transporter</fullName>
    </submittedName>
</protein>
<feature type="transmembrane region" description="Helical" evidence="7">
    <location>
        <begin position="21"/>
        <end position="47"/>
    </location>
</feature>
<keyword evidence="3" id="KW-1003">Cell membrane</keyword>
<feature type="transmembrane region" description="Helical" evidence="7">
    <location>
        <begin position="466"/>
        <end position="490"/>
    </location>
</feature>
<feature type="domain" description="Major facilitator superfamily (MFS) profile" evidence="8">
    <location>
        <begin position="24"/>
        <end position="494"/>
    </location>
</feature>
<feature type="transmembrane region" description="Helical" evidence="7">
    <location>
        <begin position="152"/>
        <end position="171"/>
    </location>
</feature>
<sequence length="496" mass="52181">MANSSTLVVSRSTEDAIKRRAWLGLLTILGPVLLVSMDGSILFIAMPRVTSAITPTADQALWILDIYGFVVGSLLIAFGNIGDRFGRLKLIMAGALLFGVGSTGAAFSTNPESLIACRLLMGVGGATLLPSGLAIVAALFPDSRKRAQAIGIFAATFAMGFAIGPVLGGFLLQITDWWGSVFLINAPIVIGFLAVAPITLKEVRSSHYGRIDLLSLFLSFVGILLFTYSVKRAAAFGLTQEQLLYGVVGIAAVVWFIRRQRAIEDPLVDLRLFGDRVFTISILAGFLSLVVWSAAGYMTSVYLQSVLGYTVFATALLMLPGAVVITGTCILTPYIIERIGKRVGLIAVYLLIAIGVGLLLFTDVDTGVTLVVVSTIIAGVGYGISFSLVADVAVSAVPVERAGAAGAIAETSNELGNAFGISLLGSVAALVFRLYGPGLAGTLNETLDTPDIAADGIIRANEAFVFGFHIAMGIAAVIMLFVGLIAVRWLPRKLPE</sequence>
<evidence type="ECO:0000313" key="9">
    <source>
        <dbReference type="EMBL" id="KAA5604267.1"/>
    </source>
</evidence>
<comment type="subcellular location">
    <subcellularLocation>
        <location evidence="1">Cell membrane</location>
        <topology evidence="1">Multi-pass membrane protein</topology>
    </subcellularLocation>
</comment>
<feature type="transmembrane region" description="Helical" evidence="7">
    <location>
        <begin position="242"/>
        <end position="257"/>
    </location>
</feature>
<evidence type="ECO:0000256" key="4">
    <source>
        <dbReference type="ARBA" id="ARBA00022692"/>
    </source>
</evidence>
<dbReference type="RefSeq" id="WP_150063644.1">
    <property type="nucleotide sequence ID" value="NZ_JACHII010000016.1"/>
</dbReference>
<dbReference type="InterPro" id="IPR020846">
    <property type="entry name" value="MFS_dom"/>
</dbReference>
<dbReference type="InterPro" id="IPR011701">
    <property type="entry name" value="MFS"/>
</dbReference>
<feature type="transmembrane region" description="Helical" evidence="7">
    <location>
        <begin position="415"/>
        <end position="435"/>
    </location>
</feature>
<keyword evidence="10" id="KW-1185">Reference proteome</keyword>
<evidence type="ECO:0000256" key="2">
    <source>
        <dbReference type="ARBA" id="ARBA00022448"/>
    </source>
</evidence>
<evidence type="ECO:0000256" key="3">
    <source>
        <dbReference type="ARBA" id="ARBA00022475"/>
    </source>
</evidence>
<feature type="transmembrane region" description="Helical" evidence="7">
    <location>
        <begin position="90"/>
        <end position="107"/>
    </location>
</feature>
<dbReference type="Gene3D" id="1.20.1250.20">
    <property type="entry name" value="MFS general substrate transporter like domains"/>
    <property type="match status" value="1"/>
</dbReference>
<gene>
    <name evidence="9" type="ORF">F1188_17020</name>
</gene>
<dbReference type="Gene3D" id="1.20.1720.10">
    <property type="entry name" value="Multidrug resistance protein D"/>
    <property type="match status" value="1"/>
</dbReference>
<keyword evidence="4 7" id="KW-0812">Transmembrane</keyword>
<evidence type="ECO:0000256" key="5">
    <source>
        <dbReference type="ARBA" id="ARBA00022989"/>
    </source>
</evidence>
<feature type="transmembrane region" description="Helical" evidence="7">
    <location>
        <begin position="211"/>
        <end position="230"/>
    </location>
</feature>